<name>A0A5N6W0G6_9EURO</name>
<dbReference type="EMBL" id="ML738319">
    <property type="protein sequence ID" value="KAE8314261.1"/>
    <property type="molecule type" value="Genomic_DNA"/>
</dbReference>
<sequence length="230" mass="26383">MLRDEVHIIIHAASSINLGSALKRVSDPIIDASEIIASLAFTCKRLDRFIHEIYEPERQSHVLDELNEAYAKHLTERLLQHYFSVHASEKKLLIVRPAIATFTLALTKEVRIATKMDDPDNVVADRLLCHLAMGTSGCIHAVSGVRPRLKFEELSNSLMKLRRIPASFNFSEDKTIAMCQKLSEEEQQDLQLFTRIDISDDLLTQTEAIRFAINAFARKRKIWRLIVWLF</sequence>
<organism evidence="1 2">
    <name type="scientific">Aspergillus transmontanensis</name>
    <dbReference type="NCBI Taxonomy" id="1034304"/>
    <lineage>
        <taxon>Eukaryota</taxon>
        <taxon>Fungi</taxon>
        <taxon>Dikarya</taxon>
        <taxon>Ascomycota</taxon>
        <taxon>Pezizomycotina</taxon>
        <taxon>Eurotiomycetes</taxon>
        <taxon>Eurotiomycetidae</taxon>
        <taxon>Eurotiales</taxon>
        <taxon>Aspergillaceae</taxon>
        <taxon>Aspergillus</taxon>
        <taxon>Aspergillus subgen. Circumdati</taxon>
    </lineage>
</organism>
<gene>
    <name evidence="1" type="ORF">BDV41DRAFT_587298</name>
</gene>
<proteinExistence type="predicted"/>
<protein>
    <recommendedName>
        <fullName evidence="3">Fatty acyl-CoA reductase</fullName>
    </recommendedName>
</protein>
<keyword evidence="2" id="KW-1185">Reference proteome</keyword>
<reference evidence="2" key="1">
    <citation type="submission" date="2019-04" db="EMBL/GenBank/DDBJ databases">
        <title>Friends and foes A comparative genomics studyof 23 Aspergillus species from section Flavi.</title>
        <authorList>
            <consortium name="DOE Joint Genome Institute"/>
            <person name="Kjaerbolling I."/>
            <person name="Vesth T."/>
            <person name="Frisvad J.C."/>
            <person name="Nybo J.L."/>
            <person name="Theobald S."/>
            <person name="Kildgaard S."/>
            <person name="Isbrandt T."/>
            <person name="Kuo A."/>
            <person name="Sato A."/>
            <person name="Lyhne E.K."/>
            <person name="Kogle M.E."/>
            <person name="Wiebenga A."/>
            <person name="Kun R.S."/>
            <person name="Lubbers R.J."/>
            <person name="Makela M.R."/>
            <person name="Barry K."/>
            <person name="Chovatia M."/>
            <person name="Clum A."/>
            <person name="Daum C."/>
            <person name="Haridas S."/>
            <person name="He G."/>
            <person name="LaButti K."/>
            <person name="Lipzen A."/>
            <person name="Mondo S."/>
            <person name="Riley R."/>
            <person name="Salamov A."/>
            <person name="Simmons B.A."/>
            <person name="Magnuson J.K."/>
            <person name="Henrissat B."/>
            <person name="Mortensen U.H."/>
            <person name="Larsen T.O."/>
            <person name="Devries R.P."/>
            <person name="Grigoriev I.V."/>
            <person name="Machida M."/>
            <person name="Baker S.E."/>
            <person name="Andersen M.R."/>
        </authorList>
    </citation>
    <scope>NUCLEOTIDE SEQUENCE [LARGE SCALE GENOMIC DNA]</scope>
    <source>
        <strain evidence="2">CBS 130015</strain>
    </source>
</reference>
<evidence type="ECO:0008006" key="3">
    <source>
        <dbReference type="Google" id="ProtNLM"/>
    </source>
</evidence>
<dbReference type="AlphaFoldDB" id="A0A5N6W0G6"/>
<dbReference type="Proteomes" id="UP000325433">
    <property type="component" value="Unassembled WGS sequence"/>
</dbReference>
<accession>A0A5N6W0G6</accession>
<evidence type="ECO:0000313" key="1">
    <source>
        <dbReference type="EMBL" id="KAE8314261.1"/>
    </source>
</evidence>
<evidence type="ECO:0000313" key="2">
    <source>
        <dbReference type="Proteomes" id="UP000325433"/>
    </source>
</evidence>